<dbReference type="OrthoDB" id="5373242at2"/>
<dbReference type="InterPro" id="IPR037232">
    <property type="entry name" value="NADH_quin_OxRdtase_su_C/D-like"/>
</dbReference>
<accession>F0S3G5</accession>
<dbReference type="HOGENOM" id="CLU_2117105_0_0_0"/>
<proteinExistence type="predicted"/>
<evidence type="ECO:0000259" key="1">
    <source>
        <dbReference type="Pfam" id="PF00329"/>
    </source>
</evidence>
<evidence type="ECO:0000313" key="2">
    <source>
        <dbReference type="EMBL" id="ADY73387.1"/>
    </source>
</evidence>
<keyword evidence="3" id="KW-1185">Reference proteome</keyword>
<organism evidence="2 3">
    <name type="scientific">Desulfurobacterium thermolithotrophum (strain DSM 11699 / BSA)</name>
    <dbReference type="NCBI Taxonomy" id="868864"/>
    <lineage>
        <taxon>Bacteria</taxon>
        <taxon>Pseudomonadati</taxon>
        <taxon>Aquificota</taxon>
        <taxon>Aquificia</taxon>
        <taxon>Desulfurobacteriales</taxon>
        <taxon>Desulfurobacteriaceae</taxon>
        <taxon>Desulfurobacterium</taxon>
    </lineage>
</organism>
<dbReference type="Gene3D" id="3.30.460.80">
    <property type="entry name" value="NADH:ubiquinone oxidoreductase, 30kDa subunit"/>
    <property type="match status" value="1"/>
</dbReference>
<dbReference type="AlphaFoldDB" id="F0S3G5"/>
<dbReference type="RefSeq" id="WP_013638342.1">
    <property type="nucleotide sequence ID" value="NC_015185.1"/>
</dbReference>
<dbReference type="eggNOG" id="COG0852">
    <property type="taxonomic scope" value="Bacteria"/>
</dbReference>
<dbReference type="InParanoid" id="F0S3G5"/>
<protein>
    <submittedName>
        <fullName evidence="2">Putative F420H2:quinone oxidoreductase, 39.7 kDa subunit</fullName>
    </submittedName>
</protein>
<feature type="domain" description="NADH:ubiquinone oxidoreductase 30kDa subunit" evidence="1">
    <location>
        <begin position="10"/>
        <end position="113"/>
    </location>
</feature>
<reference evidence="2 3" key="1">
    <citation type="journal article" date="2011" name="Stand. Genomic Sci.">
        <title>Complete genome sequence of the thermophilic sulfur-reducer Desulfurobacterium thermolithotrophum type strain (BSA(T)) from a deep-sea hydrothermal vent.</title>
        <authorList>
            <person name="Goker M."/>
            <person name="Daligault H."/>
            <person name="Mwirichia R."/>
            <person name="Lapidus A."/>
            <person name="Lucas S."/>
            <person name="Deshpande S."/>
            <person name="Pagani I."/>
            <person name="Tapia R."/>
            <person name="Cheng J.F."/>
            <person name="Goodwin L."/>
            <person name="Pitluck S."/>
            <person name="Liolios K."/>
            <person name="Ivanova N."/>
            <person name="Mavromatis K."/>
            <person name="Mikhailova N."/>
            <person name="Pati A."/>
            <person name="Chen A."/>
            <person name="Palaniappan K."/>
            <person name="Han C."/>
            <person name="Land M."/>
            <person name="Hauser L."/>
            <person name="Pan C."/>
            <person name="Brambilla E.M."/>
            <person name="Rohde M."/>
            <person name="Spring S."/>
            <person name="Sikorski J."/>
            <person name="Wirth R."/>
            <person name="Detter J.C."/>
            <person name="Woyke T."/>
            <person name="Bristow J."/>
            <person name="Eisen J.A."/>
            <person name="Markowitz V."/>
            <person name="Hugenholtz P."/>
            <person name="Kyrpides N.C."/>
            <person name="Klenk H.P."/>
        </authorList>
    </citation>
    <scope>NUCLEOTIDE SEQUENCE [LARGE SCALE GENOMIC DNA]</scope>
    <source>
        <strain evidence="3">DSM 11699 / BSA</strain>
    </source>
</reference>
<name>F0S3G5_DESTD</name>
<evidence type="ECO:0000313" key="3">
    <source>
        <dbReference type="Proteomes" id="UP000007102"/>
    </source>
</evidence>
<dbReference type="KEGG" id="dte:Dester_0741"/>
<dbReference type="Proteomes" id="UP000007102">
    <property type="component" value="Chromosome"/>
</dbReference>
<dbReference type="InterPro" id="IPR001268">
    <property type="entry name" value="NADH_UbQ_OxRdtase_30kDa_su"/>
</dbReference>
<dbReference type="GO" id="GO:0008137">
    <property type="term" value="F:NADH dehydrogenase (ubiquinone) activity"/>
    <property type="evidence" value="ECO:0007669"/>
    <property type="project" value="InterPro"/>
</dbReference>
<dbReference type="SUPFAM" id="SSF143243">
    <property type="entry name" value="Nqo5-like"/>
    <property type="match status" value="1"/>
</dbReference>
<dbReference type="EMBL" id="CP002543">
    <property type="protein sequence ID" value="ADY73387.1"/>
    <property type="molecule type" value="Genomic_DNA"/>
</dbReference>
<dbReference type="Pfam" id="PF00329">
    <property type="entry name" value="Complex1_30kDa"/>
    <property type="match status" value="1"/>
</dbReference>
<gene>
    <name evidence="2" type="ordered locus">Dester_0741</name>
</gene>
<dbReference type="STRING" id="868864.Dester_0741"/>
<sequence length="114" mass="13056">MKVEEIKVSLRDVRRAIKDFYNPDEWHFVTVNGTDLGGKVELKWFFAKYGEEEVFTVFTSEASYEDEIPTITYIIPSAWIAEWELADLLGLNVEGAKKGLFLDPDSPKAPLRRG</sequence>
<reference evidence="3" key="2">
    <citation type="submission" date="2011-02" db="EMBL/GenBank/DDBJ databases">
        <title>The complete genome of Desulfurobacterium thermolithotrophum DSM 11699.</title>
        <authorList>
            <consortium name="US DOE Joint Genome Institute (JGI-PGF)"/>
            <person name="Lucas S."/>
            <person name="Copeland A."/>
            <person name="Lapidus A."/>
            <person name="Bruce D."/>
            <person name="Goodwin L."/>
            <person name="Pitluck S."/>
            <person name="Kyrpides N."/>
            <person name="Mavromatis K."/>
            <person name="Pagani I."/>
            <person name="Ivanova N."/>
            <person name="Mikhailova N."/>
            <person name="Daligault H."/>
            <person name="Detter J.C."/>
            <person name="Tapia R."/>
            <person name="Han C."/>
            <person name="Land M."/>
            <person name="Hauser L."/>
            <person name="Markowitz V."/>
            <person name="Cheng J.-F."/>
            <person name="Hugenholtz P."/>
            <person name="Woyke T."/>
            <person name="Wu D."/>
            <person name="Spring S."/>
            <person name="Brambilla E."/>
            <person name="Klenk H.-P."/>
            <person name="Eisen J.A."/>
        </authorList>
    </citation>
    <scope>NUCLEOTIDE SEQUENCE [LARGE SCALE GENOMIC DNA]</scope>
    <source>
        <strain evidence="3">DSM 11699 / BSA</strain>
    </source>
</reference>